<dbReference type="EMBL" id="QGLT01000002">
    <property type="protein sequence ID" value="PXZ00662.1"/>
    <property type="molecule type" value="Genomic_DNA"/>
</dbReference>
<accession>A0A318N6J6</accession>
<keyword evidence="2" id="KW-1185">Reference proteome</keyword>
<gene>
    <name evidence="1" type="ORF">DK869_04465</name>
</gene>
<proteinExistence type="predicted"/>
<name>A0A318N6J6_9PROT</name>
<organism evidence="1 2">
    <name type="scientific">Commensalibacter melissae</name>
    <dbReference type="NCBI Taxonomy" id="2070537"/>
    <lineage>
        <taxon>Bacteria</taxon>
        <taxon>Pseudomonadati</taxon>
        <taxon>Pseudomonadota</taxon>
        <taxon>Alphaproteobacteria</taxon>
        <taxon>Acetobacterales</taxon>
        <taxon>Acetobacteraceae</taxon>
    </lineage>
</organism>
<reference evidence="1 2" key="1">
    <citation type="submission" date="2018-05" db="EMBL/GenBank/DDBJ databases">
        <title>Reference genomes for bee gut microbiota database.</title>
        <authorList>
            <person name="Ellegaard K.M."/>
        </authorList>
    </citation>
    <scope>NUCLEOTIDE SEQUENCE [LARGE SCALE GENOMIC DNA]</scope>
    <source>
        <strain evidence="1 2">ESL0284</strain>
    </source>
</reference>
<evidence type="ECO:0000313" key="1">
    <source>
        <dbReference type="EMBL" id="PXZ00662.1"/>
    </source>
</evidence>
<protein>
    <submittedName>
        <fullName evidence="1">Uncharacterized protein</fullName>
    </submittedName>
</protein>
<dbReference type="Proteomes" id="UP000247565">
    <property type="component" value="Unassembled WGS sequence"/>
</dbReference>
<dbReference type="AlphaFoldDB" id="A0A318N6J6"/>
<comment type="caution">
    <text evidence="1">The sequence shown here is derived from an EMBL/GenBank/DDBJ whole genome shotgun (WGS) entry which is preliminary data.</text>
</comment>
<sequence length="74" mass="8928">MYSYKTAFYFLNFYVGKYCLKKSKSKSKKSYFMKDISISILVFHLYLNKLNTQAILAKIEFFTAIILFYFQNLF</sequence>
<evidence type="ECO:0000313" key="2">
    <source>
        <dbReference type="Proteomes" id="UP000247565"/>
    </source>
</evidence>